<keyword evidence="3" id="KW-0201">Cytochrome c-type biogenesis</keyword>
<reference evidence="9" key="1">
    <citation type="journal article" date="2019" name="Int. J. Syst. Evol. Microbiol.">
        <title>The Global Catalogue of Microorganisms (GCM) 10K type strain sequencing project: providing services to taxonomists for standard genome sequencing and annotation.</title>
        <authorList>
            <consortium name="The Broad Institute Genomics Platform"/>
            <consortium name="The Broad Institute Genome Sequencing Center for Infectious Disease"/>
            <person name="Wu L."/>
            <person name="Ma J."/>
        </authorList>
    </citation>
    <scope>NUCLEOTIDE SEQUENCE [LARGE SCALE GENOMIC DNA]</scope>
    <source>
        <strain evidence="9">KCTC 52473</strain>
    </source>
</reference>
<keyword evidence="1" id="KW-0813">Transport</keyword>
<accession>A0ABV7FRR6</accession>
<evidence type="ECO:0000313" key="9">
    <source>
        <dbReference type="Proteomes" id="UP001595478"/>
    </source>
</evidence>
<dbReference type="SUPFAM" id="SSF52540">
    <property type="entry name" value="P-loop containing nucleoside triphosphate hydrolases"/>
    <property type="match status" value="1"/>
</dbReference>
<evidence type="ECO:0000313" key="8">
    <source>
        <dbReference type="EMBL" id="MFC3121973.1"/>
    </source>
</evidence>
<dbReference type="RefSeq" id="WP_376920101.1">
    <property type="nucleotide sequence ID" value="NZ_JBHRSW010000015.1"/>
</dbReference>
<keyword evidence="6" id="KW-0472">Membrane</keyword>
<dbReference type="NCBIfam" id="NF010061">
    <property type="entry name" value="PRK13538.1"/>
    <property type="match status" value="1"/>
</dbReference>
<sequence>MGLLQLQDISCEKQDRVLFANLSLTLAKGELLFLKGENGAGKTSLLRIMVGLSKPQRGKVYFDGVDLTEDMSVCEKLIYCGHKLGLNASLNPVENLMFWSNTHGHNASLTELEDILEQLGLFGMEDLPLRQLSAGQQRRVSLAKLWINTHAKLWVLDEPFTALDKQTVELLENKLDSFVESGGSVVLTSHQQASLNCKQREWILEYLH</sequence>
<protein>
    <submittedName>
        <fullName evidence="8">Cytochrome c biogenesis heme-transporting ATPase CcmA</fullName>
    </submittedName>
</protein>
<dbReference type="PROSITE" id="PS50893">
    <property type="entry name" value="ABC_TRANSPORTER_2"/>
    <property type="match status" value="1"/>
</dbReference>
<keyword evidence="5" id="KW-1278">Translocase</keyword>
<name>A0ABV7FRR6_9ALTE</name>
<evidence type="ECO:0000256" key="5">
    <source>
        <dbReference type="ARBA" id="ARBA00022967"/>
    </source>
</evidence>
<organism evidence="8 9">
    <name type="scientific">Agaribacter flavus</name>
    <dbReference type="NCBI Taxonomy" id="1902781"/>
    <lineage>
        <taxon>Bacteria</taxon>
        <taxon>Pseudomonadati</taxon>
        <taxon>Pseudomonadota</taxon>
        <taxon>Gammaproteobacteria</taxon>
        <taxon>Alteromonadales</taxon>
        <taxon>Alteromonadaceae</taxon>
        <taxon>Agaribacter</taxon>
    </lineage>
</organism>
<proteinExistence type="predicted"/>
<dbReference type="InterPro" id="IPR017871">
    <property type="entry name" value="ABC_transporter-like_CS"/>
</dbReference>
<feature type="domain" description="ABC transporter" evidence="7">
    <location>
        <begin position="4"/>
        <end position="207"/>
    </location>
</feature>
<dbReference type="InterPro" id="IPR027417">
    <property type="entry name" value="P-loop_NTPase"/>
</dbReference>
<evidence type="ECO:0000256" key="1">
    <source>
        <dbReference type="ARBA" id="ARBA00022448"/>
    </source>
</evidence>
<keyword evidence="2" id="KW-0547">Nucleotide-binding</keyword>
<dbReference type="PANTHER" id="PTHR43499:SF1">
    <property type="entry name" value="ABC TRANSPORTER I FAMILY MEMBER 1"/>
    <property type="match status" value="1"/>
</dbReference>
<keyword evidence="9" id="KW-1185">Reference proteome</keyword>
<dbReference type="InterPro" id="IPR003593">
    <property type="entry name" value="AAA+_ATPase"/>
</dbReference>
<dbReference type="InterPro" id="IPR005895">
    <property type="entry name" value="ABC_transptr_haem_export_CcmA"/>
</dbReference>
<dbReference type="InterPro" id="IPR003439">
    <property type="entry name" value="ABC_transporter-like_ATP-bd"/>
</dbReference>
<dbReference type="PROSITE" id="PS00211">
    <property type="entry name" value="ABC_TRANSPORTER_1"/>
    <property type="match status" value="1"/>
</dbReference>
<evidence type="ECO:0000256" key="3">
    <source>
        <dbReference type="ARBA" id="ARBA00022748"/>
    </source>
</evidence>
<dbReference type="NCBIfam" id="TIGR01189">
    <property type="entry name" value="ccmA"/>
    <property type="match status" value="1"/>
</dbReference>
<gene>
    <name evidence="8" type="primary">ccmA</name>
    <name evidence="8" type="ORF">ACFOHL_10105</name>
</gene>
<evidence type="ECO:0000259" key="7">
    <source>
        <dbReference type="PROSITE" id="PS50893"/>
    </source>
</evidence>
<evidence type="ECO:0000256" key="6">
    <source>
        <dbReference type="ARBA" id="ARBA00023136"/>
    </source>
</evidence>
<dbReference type="SMART" id="SM00382">
    <property type="entry name" value="AAA"/>
    <property type="match status" value="1"/>
</dbReference>
<dbReference type="EMBL" id="JBHRSW010000015">
    <property type="protein sequence ID" value="MFC3121973.1"/>
    <property type="molecule type" value="Genomic_DNA"/>
</dbReference>
<dbReference type="Proteomes" id="UP001595478">
    <property type="component" value="Unassembled WGS sequence"/>
</dbReference>
<dbReference type="Gene3D" id="3.40.50.300">
    <property type="entry name" value="P-loop containing nucleotide triphosphate hydrolases"/>
    <property type="match status" value="1"/>
</dbReference>
<keyword evidence="4" id="KW-0067">ATP-binding</keyword>
<evidence type="ECO:0000256" key="2">
    <source>
        <dbReference type="ARBA" id="ARBA00022741"/>
    </source>
</evidence>
<comment type="caution">
    <text evidence="8">The sequence shown here is derived from an EMBL/GenBank/DDBJ whole genome shotgun (WGS) entry which is preliminary data.</text>
</comment>
<dbReference type="Pfam" id="PF00005">
    <property type="entry name" value="ABC_tran"/>
    <property type="match status" value="1"/>
</dbReference>
<dbReference type="PANTHER" id="PTHR43499">
    <property type="entry name" value="ABC TRANSPORTER I FAMILY MEMBER 1"/>
    <property type="match status" value="1"/>
</dbReference>
<evidence type="ECO:0000256" key="4">
    <source>
        <dbReference type="ARBA" id="ARBA00022840"/>
    </source>
</evidence>